<dbReference type="AlphaFoldDB" id="A0A9W4XL48"/>
<sequence length="293" mass="32650">MAVAAGGYNVSTNIRPRRRTIDRNSQPTSSSISTPFSATAPTGPSFDSIPEDHAKRDHKDKQHSSPARFLLGVRLPMFSDVAAGWQSHWLSRLRSALRLLVVVLSGAVIVFLAHTLEIRRSNRYLDLRKGELPMTWPAHTNFYPTSILLLVAVGNFVASIASIALSFRRSFRRPARSGNTWRIVGHCLITLIWAAAITAFTLLDNKYKASLGRYACHNQNVMSNGRYQYRAVCEEQGMAFYMAITAAVAELAVAVSLATSSFFPAKQQTIYRYKDDHEKHKRSMSFGVTGRQA</sequence>
<dbReference type="OrthoDB" id="3782299at2759"/>
<reference evidence="3" key="1">
    <citation type="submission" date="2023-01" db="EMBL/GenBank/DDBJ databases">
        <authorList>
            <person name="Van Ghelder C."/>
            <person name="Rancurel C."/>
        </authorList>
    </citation>
    <scope>NUCLEOTIDE SEQUENCE</scope>
    <source>
        <strain evidence="3">CNCM I-4278</strain>
    </source>
</reference>
<feature type="transmembrane region" description="Helical" evidence="2">
    <location>
        <begin position="179"/>
        <end position="203"/>
    </location>
</feature>
<organism evidence="3 4">
    <name type="scientific">Periconia digitata</name>
    <dbReference type="NCBI Taxonomy" id="1303443"/>
    <lineage>
        <taxon>Eukaryota</taxon>
        <taxon>Fungi</taxon>
        <taxon>Dikarya</taxon>
        <taxon>Ascomycota</taxon>
        <taxon>Pezizomycotina</taxon>
        <taxon>Dothideomycetes</taxon>
        <taxon>Pleosporomycetidae</taxon>
        <taxon>Pleosporales</taxon>
        <taxon>Massarineae</taxon>
        <taxon>Periconiaceae</taxon>
        <taxon>Periconia</taxon>
    </lineage>
</organism>
<keyword evidence="4" id="KW-1185">Reference proteome</keyword>
<feature type="transmembrane region" description="Helical" evidence="2">
    <location>
        <begin position="239"/>
        <end position="263"/>
    </location>
</feature>
<evidence type="ECO:0000313" key="3">
    <source>
        <dbReference type="EMBL" id="CAI6332525.1"/>
    </source>
</evidence>
<proteinExistence type="predicted"/>
<feature type="compositionally biased region" description="Polar residues" evidence="1">
    <location>
        <begin position="23"/>
        <end position="42"/>
    </location>
</feature>
<dbReference type="PANTHER" id="PTHR42069">
    <property type="entry name" value="HYPHAL ANASTAMOSIS-8 PROTEIN"/>
    <property type="match status" value="1"/>
</dbReference>
<feature type="region of interest" description="Disordered" evidence="1">
    <location>
        <begin position="1"/>
        <end position="63"/>
    </location>
</feature>
<accession>A0A9W4XL48</accession>
<evidence type="ECO:0000256" key="2">
    <source>
        <dbReference type="SAM" id="Phobius"/>
    </source>
</evidence>
<dbReference type="EMBL" id="CAOQHR010000003">
    <property type="protein sequence ID" value="CAI6332525.1"/>
    <property type="molecule type" value="Genomic_DNA"/>
</dbReference>
<name>A0A9W4XL48_9PLEO</name>
<evidence type="ECO:0000256" key="1">
    <source>
        <dbReference type="SAM" id="MobiDB-lite"/>
    </source>
</evidence>
<gene>
    <name evidence="3" type="ORF">PDIGIT_LOCUS5550</name>
</gene>
<feature type="compositionally biased region" description="Basic and acidic residues" evidence="1">
    <location>
        <begin position="50"/>
        <end position="63"/>
    </location>
</feature>
<dbReference type="PANTHER" id="PTHR42069:SF1">
    <property type="entry name" value="MARVEL DOMAIN-CONTAINING PROTEIN"/>
    <property type="match status" value="1"/>
</dbReference>
<keyword evidence="2" id="KW-1133">Transmembrane helix</keyword>
<evidence type="ECO:0000313" key="4">
    <source>
        <dbReference type="Proteomes" id="UP001152607"/>
    </source>
</evidence>
<feature type="transmembrane region" description="Helical" evidence="2">
    <location>
        <begin position="142"/>
        <end position="167"/>
    </location>
</feature>
<keyword evidence="2" id="KW-0812">Transmembrane</keyword>
<dbReference type="Proteomes" id="UP001152607">
    <property type="component" value="Unassembled WGS sequence"/>
</dbReference>
<protein>
    <submittedName>
        <fullName evidence="3">Uncharacterized protein</fullName>
    </submittedName>
</protein>
<keyword evidence="2" id="KW-0472">Membrane</keyword>
<comment type="caution">
    <text evidence="3">The sequence shown here is derived from an EMBL/GenBank/DDBJ whole genome shotgun (WGS) entry which is preliminary data.</text>
</comment>
<feature type="transmembrane region" description="Helical" evidence="2">
    <location>
        <begin position="96"/>
        <end position="116"/>
    </location>
</feature>